<dbReference type="PANTHER" id="PTHR43720">
    <property type="entry name" value="2-AMINOMUCONIC SEMIALDEHYDE DEHYDROGENASE"/>
    <property type="match status" value="1"/>
</dbReference>
<dbReference type="Gene3D" id="3.40.309.10">
    <property type="entry name" value="Aldehyde Dehydrogenase, Chain A, domain 2"/>
    <property type="match status" value="1"/>
</dbReference>
<dbReference type="RefSeq" id="WP_123183560.1">
    <property type="nucleotide sequence ID" value="NZ_RHGB01000026.1"/>
</dbReference>
<protein>
    <submittedName>
        <fullName evidence="7">2-hydroxymuconic semialdehyde dehydrogenase</fullName>
        <ecNumber evidence="7">1.2.1.85</ecNumber>
    </submittedName>
</protein>
<dbReference type="Gene3D" id="3.40.605.10">
    <property type="entry name" value="Aldehyde Dehydrogenase, Chain A, domain 1"/>
    <property type="match status" value="1"/>
</dbReference>
<comment type="caution">
    <text evidence="7">The sequence shown here is derived from an EMBL/GenBank/DDBJ whole genome shotgun (WGS) entry which is preliminary data.</text>
</comment>
<proteinExistence type="inferred from homology"/>
<keyword evidence="2 5" id="KW-0560">Oxidoreductase</keyword>
<keyword evidence="3" id="KW-0520">NAD</keyword>
<dbReference type="EC" id="1.2.1.85" evidence="7"/>
<organism evidence="7 8">
    <name type="scientific">Zhongshania marina</name>
    <dbReference type="NCBI Taxonomy" id="2304603"/>
    <lineage>
        <taxon>Bacteria</taxon>
        <taxon>Pseudomonadati</taxon>
        <taxon>Pseudomonadota</taxon>
        <taxon>Gammaproteobacteria</taxon>
        <taxon>Cellvibrionales</taxon>
        <taxon>Spongiibacteraceae</taxon>
        <taxon>Zhongshania</taxon>
    </lineage>
</organism>
<feature type="active site" evidence="4">
    <location>
        <position position="254"/>
    </location>
</feature>
<evidence type="ECO:0000256" key="1">
    <source>
        <dbReference type="ARBA" id="ARBA00009986"/>
    </source>
</evidence>
<dbReference type="InterPro" id="IPR017628">
    <property type="entry name" value="OHmuconic_semiald_DH"/>
</dbReference>
<evidence type="ECO:0000256" key="2">
    <source>
        <dbReference type="ARBA" id="ARBA00023002"/>
    </source>
</evidence>
<dbReference type="NCBIfam" id="TIGR03216">
    <property type="entry name" value="OH_muco_semi_DH"/>
    <property type="match status" value="1"/>
</dbReference>
<evidence type="ECO:0000256" key="5">
    <source>
        <dbReference type="RuleBase" id="RU003345"/>
    </source>
</evidence>
<dbReference type="GO" id="GO:0016491">
    <property type="term" value="F:oxidoreductase activity"/>
    <property type="evidence" value="ECO:0007669"/>
    <property type="project" value="UniProtKB-KW"/>
</dbReference>
<evidence type="ECO:0000259" key="6">
    <source>
        <dbReference type="Pfam" id="PF00171"/>
    </source>
</evidence>
<evidence type="ECO:0000313" key="8">
    <source>
        <dbReference type="Proteomes" id="UP000274695"/>
    </source>
</evidence>
<dbReference type="CDD" id="cd07093">
    <property type="entry name" value="ALDH_F8_HMSADH"/>
    <property type="match status" value="1"/>
</dbReference>
<feature type="domain" description="Aldehyde dehydrogenase" evidence="6">
    <location>
        <begin position="17"/>
        <end position="482"/>
    </location>
</feature>
<dbReference type="PROSITE" id="PS00687">
    <property type="entry name" value="ALDEHYDE_DEHYDR_GLU"/>
    <property type="match status" value="1"/>
</dbReference>
<reference evidence="7 8" key="1">
    <citation type="submission" date="2018-10" db="EMBL/GenBank/DDBJ databases">
        <title>Draft genome sequence of Zhongshania sp. DSW25-10.</title>
        <authorList>
            <person name="Oh J."/>
        </authorList>
    </citation>
    <scope>NUCLEOTIDE SEQUENCE [LARGE SCALE GENOMIC DNA]</scope>
    <source>
        <strain evidence="7 8">DSW25-10</strain>
    </source>
</reference>
<dbReference type="Pfam" id="PF00171">
    <property type="entry name" value="Aldedh"/>
    <property type="match status" value="1"/>
</dbReference>
<sequence>MKEVKNYINGRYTNSIEDKYFNNINPATGEVLSIVHEAGRKDVDMAVCAAREALKGSWGQLTVSERTEILYRVADGINKRFDEFLEAECLDTGKPHSLARHIDIPRGAANFKVFADMIKNVPTESFELSTPDGAGALNYAIRRPKGVIGVISPWNLPLLLMTWKVGPALACGNTVVVKPSEETPTTTAMLGDVMKEAGVPDGVFNVVHGFGKHSAGAFLTEHADVDAFTFTGETGTGELIMQSAARGVRDVSLELGGKNASIVFADCDLDKAIEGTTRSAFSNCGQVCLGTERVYVQRSIFNEFVKRMKSSAESLVIGAPNDNSTNLGPLISKKHRDKVLSYYEQAVIDGATVITGGGIPEMATEYSNGSWVQPTIWTGLDDKSKVVTEEIFGPCCHIRPFDNEDEVVELANSLPYGLAASVWTENISRAHRVSAKLEVGLVWVNSWFLRDLRTAFGGSKHSGIGREGGVHSLEFYTELKNICVKM</sequence>
<evidence type="ECO:0000256" key="3">
    <source>
        <dbReference type="ARBA" id="ARBA00023027"/>
    </source>
</evidence>
<dbReference type="InterPro" id="IPR016162">
    <property type="entry name" value="Ald_DH_N"/>
</dbReference>
<dbReference type="Proteomes" id="UP000274695">
    <property type="component" value="Unassembled WGS sequence"/>
</dbReference>
<dbReference type="InterPro" id="IPR016163">
    <property type="entry name" value="Ald_DH_C"/>
</dbReference>
<evidence type="ECO:0000256" key="4">
    <source>
        <dbReference type="PROSITE-ProRule" id="PRU10007"/>
    </source>
</evidence>
<keyword evidence="8" id="KW-1185">Reference proteome</keyword>
<comment type="similarity">
    <text evidence="1 5">Belongs to the aldehyde dehydrogenase family.</text>
</comment>
<dbReference type="PANTHER" id="PTHR43720:SF2">
    <property type="entry name" value="2-AMINOMUCONIC SEMIALDEHYDE DEHYDROGENASE"/>
    <property type="match status" value="1"/>
</dbReference>
<dbReference type="InterPro" id="IPR029510">
    <property type="entry name" value="Ald_DH_CS_GLU"/>
</dbReference>
<dbReference type="InterPro" id="IPR015590">
    <property type="entry name" value="Aldehyde_DH_dom"/>
</dbReference>
<dbReference type="SUPFAM" id="SSF53720">
    <property type="entry name" value="ALDH-like"/>
    <property type="match status" value="1"/>
</dbReference>
<accession>A0ABX9W0C5</accession>
<dbReference type="InterPro" id="IPR016161">
    <property type="entry name" value="Ald_DH/histidinol_DH"/>
</dbReference>
<gene>
    <name evidence="7" type="ORF">D0911_17445</name>
</gene>
<dbReference type="EMBL" id="RHGB01000026">
    <property type="protein sequence ID" value="RNL58813.1"/>
    <property type="molecule type" value="Genomic_DNA"/>
</dbReference>
<dbReference type="PROSITE" id="PS00070">
    <property type="entry name" value="ALDEHYDE_DEHYDR_CYS"/>
    <property type="match status" value="1"/>
</dbReference>
<name>A0ABX9W0C5_9GAMM</name>
<dbReference type="InterPro" id="IPR016160">
    <property type="entry name" value="Ald_DH_CS_CYS"/>
</dbReference>
<evidence type="ECO:0000313" key="7">
    <source>
        <dbReference type="EMBL" id="RNL58813.1"/>
    </source>
</evidence>